<protein>
    <submittedName>
        <fullName evidence="3">S1 RNA-binding domain-containing protein</fullName>
    </submittedName>
</protein>
<dbReference type="InterPro" id="IPR041692">
    <property type="entry name" value="HHH_9"/>
</dbReference>
<dbReference type="InterPro" id="IPR037027">
    <property type="entry name" value="YqgF/RNaseH-like_dom_sf"/>
</dbReference>
<dbReference type="Gene3D" id="1.10.150.310">
    <property type="entry name" value="Tex RuvX-like domain-like"/>
    <property type="match status" value="1"/>
</dbReference>
<dbReference type="GO" id="GO:0003735">
    <property type="term" value="F:structural constituent of ribosome"/>
    <property type="evidence" value="ECO:0007669"/>
    <property type="project" value="TreeGrafter"/>
</dbReference>
<dbReference type="FunFam" id="2.40.50.140:FF:000051">
    <property type="entry name" value="RNA-binding transcriptional accessory protein"/>
    <property type="match status" value="1"/>
</dbReference>
<accession>A0A6N9NL10</accession>
<dbReference type="Gene3D" id="1.10.10.650">
    <property type="entry name" value="RuvA domain 2-like"/>
    <property type="match status" value="1"/>
</dbReference>
<dbReference type="GO" id="GO:0006139">
    <property type="term" value="P:nucleobase-containing compound metabolic process"/>
    <property type="evidence" value="ECO:0007669"/>
    <property type="project" value="InterPro"/>
</dbReference>
<dbReference type="Gene3D" id="3.30.420.140">
    <property type="entry name" value="YqgF/RNase H-like domain"/>
    <property type="match status" value="1"/>
</dbReference>
<dbReference type="CDD" id="cd05685">
    <property type="entry name" value="S1_Tex"/>
    <property type="match status" value="1"/>
</dbReference>
<dbReference type="Gene3D" id="1.10.3500.10">
    <property type="entry name" value="Tex N-terminal region-like"/>
    <property type="match status" value="1"/>
</dbReference>
<dbReference type="SMART" id="SM00732">
    <property type="entry name" value="YqgFc"/>
    <property type="match status" value="1"/>
</dbReference>
<evidence type="ECO:0000313" key="4">
    <source>
        <dbReference type="Proteomes" id="UP000470771"/>
    </source>
</evidence>
<dbReference type="PANTHER" id="PTHR10724:SF10">
    <property type="entry name" value="S1 RNA-BINDING DOMAIN-CONTAINING PROTEIN 1"/>
    <property type="match status" value="1"/>
</dbReference>
<dbReference type="Pfam" id="PF17674">
    <property type="entry name" value="HHH_9"/>
    <property type="match status" value="1"/>
</dbReference>
<dbReference type="Pfam" id="PF16921">
    <property type="entry name" value="Tex_YqgF"/>
    <property type="match status" value="1"/>
</dbReference>
<evidence type="ECO:0000313" key="3">
    <source>
        <dbReference type="EMBL" id="NBG65920.1"/>
    </source>
</evidence>
<dbReference type="Pfam" id="PF12836">
    <property type="entry name" value="HHH_3"/>
    <property type="match status" value="1"/>
</dbReference>
<dbReference type="GO" id="GO:0005737">
    <property type="term" value="C:cytoplasm"/>
    <property type="evidence" value="ECO:0007669"/>
    <property type="project" value="UniProtKB-ARBA"/>
</dbReference>
<dbReference type="AlphaFoldDB" id="A0A6N9NL10"/>
<dbReference type="InterPro" id="IPR032639">
    <property type="entry name" value="Tex_YqgF"/>
</dbReference>
<dbReference type="InterPro" id="IPR023319">
    <property type="entry name" value="Tex-like_HTH_dom_sf"/>
</dbReference>
<dbReference type="InterPro" id="IPR012337">
    <property type="entry name" value="RNaseH-like_sf"/>
</dbReference>
<organism evidence="3 4">
    <name type="scientific">Acidiluteibacter ferrifornacis</name>
    <dbReference type="NCBI Taxonomy" id="2692424"/>
    <lineage>
        <taxon>Bacteria</taxon>
        <taxon>Pseudomonadati</taxon>
        <taxon>Bacteroidota</taxon>
        <taxon>Flavobacteriia</taxon>
        <taxon>Flavobacteriales</taxon>
        <taxon>Cryomorphaceae</taxon>
        <taxon>Acidiluteibacter</taxon>
    </lineage>
</organism>
<dbReference type="InterPro" id="IPR055179">
    <property type="entry name" value="Tex-like_central_region"/>
</dbReference>
<dbReference type="Pfam" id="PF22706">
    <property type="entry name" value="Tex_central_region"/>
    <property type="match status" value="1"/>
</dbReference>
<dbReference type="Pfam" id="PF09371">
    <property type="entry name" value="Tex_N"/>
    <property type="match status" value="1"/>
</dbReference>
<dbReference type="Pfam" id="PF00575">
    <property type="entry name" value="S1"/>
    <property type="match status" value="1"/>
</dbReference>
<dbReference type="InterPro" id="IPR006641">
    <property type="entry name" value="YqgF/RNaseH-like_dom"/>
</dbReference>
<dbReference type="SUPFAM" id="SSF53098">
    <property type="entry name" value="Ribonuclease H-like"/>
    <property type="match status" value="1"/>
</dbReference>
<dbReference type="PROSITE" id="PS50126">
    <property type="entry name" value="S1"/>
    <property type="match status" value="1"/>
</dbReference>
<dbReference type="EMBL" id="WWNE01000006">
    <property type="protein sequence ID" value="NBG65920.1"/>
    <property type="molecule type" value="Genomic_DNA"/>
</dbReference>
<feature type="coiled-coil region" evidence="1">
    <location>
        <begin position="48"/>
        <end position="82"/>
    </location>
</feature>
<dbReference type="FunFam" id="3.30.420.140:FF:000001">
    <property type="entry name" value="RNA-binding transcriptional accessory protein"/>
    <property type="match status" value="1"/>
</dbReference>
<keyword evidence="1" id="KW-0175">Coiled coil</keyword>
<evidence type="ECO:0000259" key="2">
    <source>
        <dbReference type="PROSITE" id="PS50126"/>
    </source>
</evidence>
<dbReference type="GO" id="GO:0003729">
    <property type="term" value="F:mRNA binding"/>
    <property type="evidence" value="ECO:0007669"/>
    <property type="project" value="TreeGrafter"/>
</dbReference>
<dbReference type="InterPro" id="IPR023323">
    <property type="entry name" value="Tex-like_dom_sf"/>
</dbReference>
<dbReference type="GO" id="GO:0006412">
    <property type="term" value="P:translation"/>
    <property type="evidence" value="ECO:0007669"/>
    <property type="project" value="TreeGrafter"/>
</dbReference>
<reference evidence="3 4" key="1">
    <citation type="submission" date="2019-12" db="EMBL/GenBank/DDBJ databases">
        <authorList>
            <person name="Zhao J."/>
        </authorList>
    </citation>
    <scope>NUCLEOTIDE SEQUENCE [LARGE SCALE GENOMIC DNA]</scope>
    <source>
        <strain evidence="3 4">S-15</strain>
    </source>
</reference>
<proteinExistence type="predicted"/>
<dbReference type="Gene3D" id="2.40.50.140">
    <property type="entry name" value="Nucleic acid-binding proteins"/>
    <property type="match status" value="1"/>
</dbReference>
<dbReference type="InterPro" id="IPR012340">
    <property type="entry name" value="NA-bd_OB-fold"/>
</dbReference>
<keyword evidence="4" id="KW-1185">Reference proteome</keyword>
<dbReference type="SUPFAM" id="SSF50249">
    <property type="entry name" value="Nucleic acid-binding proteins"/>
    <property type="match status" value="1"/>
</dbReference>
<name>A0A6N9NL10_9FLAO</name>
<dbReference type="Proteomes" id="UP000470771">
    <property type="component" value="Unassembled WGS sequence"/>
</dbReference>
<dbReference type="SUPFAM" id="SSF47781">
    <property type="entry name" value="RuvA domain 2-like"/>
    <property type="match status" value="2"/>
</dbReference>
<dbReference type="SMART" id="SM00316">
    <property type="entry name" value="S1"/>
    <property type="match status" value="1"/>
</dbReference>
<evidence type="ECO:0000256" key="1">
    <source>
        <dbReference type="SAM" id="Coils"/>
    </source>
</evidence>
<dbReference type="PANTHER" id="PTHR10724">
    <property type="entry name" value="30S RIBOSOMAL PROTEIN S1"/>
    <property type="match status" value="1"/>
</dbReference>
<dbReference type="FunFam" id="1.10.150.310:FF:000001">
    <property type="entry name" value="RNA-binding transcriptional accessory protein"/>
    <property type="match status" value="1"/>
</dbReference>
<comment type="caution">
    <text evidence="3">The sequence shown here is derived from an EMBL/GenBank/DDBJ whole genome shotgun (WGS) entry which is preliminary data.</text>
</comment>
<dbReference type="RefSeq" id="WP_160632874.1">
    <property type="nucleotide sequence ID" value="NZ_WWNE01000006.1"/>
</dbReference>
<dbReference type="InterPro" id="IPR018974">
    <property type="entry name" value="Tex-like_N"/>
</dbReference>
<dbReference type="InterPro" id="IPR003029">
    <property type="entry name" value="S1_domain"/>
</dbReference>
<feature type="domain" description="S1 motif" evidence="2">
    <location>
        <begin position="638"/>
        <end position="707"/>
    </location>
</feature>
<dbReference type="InterPro" id="IPR050437">
    <property type="entry name" value="Ribos_protein_bS1-like"/>
</dbReference>
<dbReference type="SUPFAM" id="SSF158832">
    <property type="entry name" value="Tex N-terminal region-like"/>
    <property type="match status" value="1"/>
</dbReference>
<dbReference type="InterPro" id="IPR044146">
    <property type="entry name" value="S1_Tex"/>
</dbReference>
<sequence length="709" mass="80387">MEINLITYIVQKTGLPKDSVQSTVQLLEEGSTIPFIARYRKEWSGNLDEVEIENIQNEKSRYEELEKRKSAILKAIAEQEQLTDQLREKIVNCTDLTELEDIYLPYKQKRTTKGSVAKDKGLEPLAKMMMAQNLNSLEETSERFLNDKVQTIEEALSGARDIIAEWLNENEYIRRNIRWMFEKGAIISSKLIKGKEVEGEKFKDYFKWEEPLKRIPSHRFLAISRGESEGFLRVKISIEEEKALTKIEQAFIKTNNRELKEQLQIAAKDSYKRLISSSIETEFKKAYKEKSDLEAIDVFAKNLKQLLLAPPLGQKNVLAIDPGFRTGCKVVCLNDLGDIVYNETIYPHPPQNESAMAAKKINTIVSRYKIEAIAIGNGTAGRETERFIQKMRFNEAVEVYVVNENGASIYSASKIAREEFPQYDVTVRGAISIGRRLMDPLAELVKIDAKSIGVGQYQHDVDQKLLKQSLDRVVESAVNRVGVNVNSASQHLLQYISGLGPQLAQRIVDYRTDNGSFTNRKELLKVKGMGAKSYEQSAGFLRIIDGDNPLDNSAVHPERYDLVKRMAKSVGVSVDELVRNEKAIDQIDFQKFITTEIGMPTLNDLKEELKKPARDPRKGIKLFEFDKNVSKISDLEVGMVLPGIVTNITNFGAFVDVGVKQDGLVHISHLANHFVANPNEVVNLQQTVKVKVLEVDESRKRIQLSMKEV</sequence>
<gene>
    <name evidence="3" type="ORF">GQN54_07295</name>
</gene>
<dbReference type="FunFam" id="1.10.10.650:FF:000001">
    <property type="entry name" value="S1 RNA-binding domain 1"/>
    <property type="match status" value="1"/>
</dbReference>
<dbReference type="InterPro" id="IPR010994">
    <property type="entry name" value="RuvA_2-like"/>
</dbReference>